<dbReference type="AlphaFoldDB" id="A0A0B2NQG0"/>
<evidence type="ECO:0000256" key="1">
    <source>
        <dbReference type="SAM" id="SignalP"/>
    </source>
</evidence>
<evidence type="ECO:0000313" key="2">
    <source>
        <dbReference type="EMBL" id="KHM99300.1"/>
    </source>
</evidence>
<dbReference type="EMBL" id="KN671821">
    <property type="protein sequence ID" value="KHM99300.1"/>
    <property type="molecule type" value="Genomic_DNA"/>
</dbReference>
<gene>
    <name evidence="2" type="ORF">glysoja_046248</name>
</gene>
<dbReference type="Proteomes" id="UP000053555">
    <property type="component" value="Unassembled WGS sequence"/>
</dbReference>
<feature type="signal peptide" evidence="1">
    <location>
        <begin position="1"/>
        <end position="34"/>
    </location>
</feature>
<accession>A0A0B2NQG0</accession>
<protein>
    <submittedName>
        <fullName evidence="2">Uncharacterized protein</fullName>
    </submittedName>
</protein>
<reference evidence="2" key="1">
    <citation type="submission" date="2014-07" db="EMBL/GenBank/DDBJ databases">
        <title>Identification of a novel salt tolerance gene in wild soybean by whole-genome sequencing.</title>
        <authorList>
            <person name="Lam H.-M."/>
            <person name="Qi X."/>
            <person name="Li M.-W."/>
            <person name="Liu X."/>
            <person name="Xie M."/>
            <person name="Ni M."/>
            <person name="Xu X."/>
        </authorList>
    </citation>
    <scope>NUCLEOTIDE SEQUENCE [LARGE SCALE GENOMIC DNA]</scope>
    <source>
        <tissue evidence="2">Root</tissue>
    </source>
</reference>
<feature type="chain" id="PRO_5002091102" evidence="1">
    <location>
        <begin position="35"/>
        <end position="61"/>
    </location>
</feature>
<keyword evidence="1" id="KW-0732">Signal</keyword>
<organism evidence="2">
    <name type="scientific">Glycine soja</name>
    <name type="common">Wild soybean</name>
    <dbReference type="NCBI Taxonomy" id="3848"/>
    <lineage>
        <taxon>Eukaryota</taxon>
        <taxon>Viridiplantae</taxon>
        <taxon>Streptophyta</taxon>
        <taxon>Embryophyta</taxon>
        <taxon>Tracheophyta</taxon>
        <taxon>Spermatophyta</taxon>
        <taxon>Magnoliopsida</taxon>
        <taxon>eudicotyledons</taxon>
        <taxon>Gunneridae</taxon>
        <taxon>Pentapetalae</taxon>
        <taxon>rosids</taxon>
        <taxon>fabids</taxon>
        <taxon>Fabales</taxon>
        <taxon>Fabaceae</taxon>
        <taxon>Papilionoideae</taxon>
        <taxon>50 kb inversion clade</taxon>
        <taxon>NPAAA clade</taxon>
        <taxon>indigoferoid/millettioid clade</taxon>
        <taxon>Phaseoleae</taxon>
        <taxon>Glycine</taxon>
        <taxon>Glycine subgen. Soja</taxon>
    </lineage>
</organism>
<sequence length="61" mass="6807">MRMRKNSTVHCALWRFCVPLLLLASFSYAPSVLATAEISGKEMNIDGKFLEEELSESSLKG</sequence>
<name>A0A0B2NQG0_GLYSO</name>
<proteinExistence type="predicted"/>